<keyword evidence="5" id="KW-1185">Reference proteome</keyword>
<evidence type="ECO:0000259" key="3">
    <source>
        <dbReference type="PROSITE" id="PS51767"/>
    </source>
</evidence>
<feature type="transmembrane region" description="Helical" evidence="1">
    <location>
        <begin position="434"/>
        <end position="457"/>
    </location>
</feature>
<evidence type="ECO:0000256" key="1">
    <source>
        <dbReference type="SAM" id="Phobius"/>
    </source>
</evidence>
<dbReference type="GO" id="GO:0006508">
    <property type="term" value="P:proteolysis"/>
    <property type="evidence" value="ECO:0007669"/>
    <property type="project" value="UniProtKB-KW"/>
</dbReference>
<proteinExistence type="predicted"/>
<dbReference type="Proteomes" id="UP000800082">
    <property type="component" value="Unassembled WGS sequence"/>
</dbReference>
<feature type="domain" description="Peptidase A1" evidence="3">
    <location>
        <begin position="51"/>
        <end position="398"/>
    </location>
</feature>
<keyword evidence="1" id="KW-0812">Transmembrane</keyword>
<dbReference type="AlphaFoldDB" id="A0A6A5R3I6"/>
<feature type="chain" id="PRO_5025476562" evidence="2">
    <location>
        <begin position="28"/>
        <end position="550"/>
    </location>
</feature>
<dbReference type="RefSeq" id="XP_033442457.1">
    <property type="nucleotide sequence ID" value="XM_033594595.1"/>
</dbReference>
<gene>
    <name evidence="4" type="ORF">M421DRAFT_427178</name>
</gene>
<dbReference type="GO" id="GO:0008233">
    <property type="term" value="F:peptidase activity"/>
    <property type="evidence" value="ECO:0007669"/>
    <property type="project" value="UniProtKB-KW"/>
</dbReference>
<evidence type="ECO:0000256" key="2">
    <source>
        <dbReference type="SAM" id="SignalP"/>
    </source>
</evidence>
<dbReference type="InterPro" id="IPR033121">
    <property type="entry name" value="PEPTIDASE_A1"/>
</dbReference>
<accession>A0A6A5R3I6</accession>
<dbReference type="EMBL" id="ML979051">
    <property type="protein sequence ID" value="KAF1922203.1"/>
    <property type="molecule type" value="Genomic_DNA"/>
</dbReference>
<dbReference type="Gene3D" id="2.40.70.10">
    <property type="entry name" value="Acid Proteases"/>
    <property type="match status" value="2"/>
</dbReference>
<dbReference type="SUPFAM" id="SSF50630">
    <property type="entry name" value="Acid proteases"/>
    <property type="match status" value="1"/>
</dbReference>
<evidence type="ECO:0000313" key="4">
    <source>
        <dbReference type="EMBL" id="KAF1922203.1"/>
    </source>
</evidence>
<evidence type="ECO:0000313" key="5">
    <source>
        <dbReference type="Proteomes" id="UP000800082"/>
    </source>
</evidence>
<sequence length="550" mass="60423">MSFSKHTMVLNLCALYLVAALFAFTRAQKANTSPLIIAPSGKWDGADGPWSTFNFGVGDPIQPFRCLPGISFPFIVLPVQSDWCNETCEAQTTIFRPEGSSTWRIAGLWSVNGYDDITGYDDGSSTSNDSSAIFGVDSVSLGHRTKDILISQYYVLGSRSKRFYVGTFGLAVGSSWLSKEIDKPKVLDSLYDAAHSIPSRSFGYTAGSATRNILGSLVLGGYDALRFDDSTTTTWSFVSAQNTTCIVQLAGISVTNTGDTVTEPQTYNADFTPGPIRIDSSVPQIWLPEQACKVFEITFGLTWDNSLKLYLINETTHERLTRDKPAVRFTLNSGTKSVNYTFPYTAFTLTLAFPFVDKSTYYFPLKRTSNPTQYMLGRAFLQETYITVDYERSNFSISQAYPDGGSTMIVSIQNTTFLLSPSPDSNESNGLSTAAYVGIGVGAGIGALVAVGVLVAWRQRWRRNNGNLRDYFRKAELHGDHRPRVEVMGKERLELGAASSTSTYKTMKKEISELETVEYAVEMSGGEALAVPGITLLHELPGRDESERSV</sequence>
<keyword evidence="1" id="KW-0472">Membrane</keyword>
<keyword evidence="2" id="KW-0732">Signal</keyword>
<dbReference type="OrthoDB" id="4074350at2759"/>
<dbReference type="PROSITE" id="PS51767">
    <property type="entry name" value="PEPTIDASE_A1"/>
    <property type="match status" value="1"/>
</dbReference>
<dbReference type="InterPro" id="IPR021109">
    <property type="entry name" value="Peptidase_aspartic_dom_sf"/>
</dbReference>
<reference evidence="4" key="1">
    <citation type="journal article" date="2020" name="Stud. Mycol.">
        <title>101 Dothideomycetes genomes: a test case for predicting lifestyles and emergence of pathogens.</title>
        <authorList>
            <person name="Haridas S."/>
            <person name="Albert R."/>
            <person name="Binder M."/>
            <person name="Bloem J."/>
            <person name="Labutti K."/>
            <person name="Salamov A."/>
            <person name="Andreopoulos B."/>
            <person name="Baker S."/>
            <person name="Barry K."/>
            <person name="Bills G."/>
            <person name="Bluhm B."/>
            <person name="Cannon C."/>
            <person name="Castanera R."/>
            <person name="Culley D."/>
            <person name="Daum C."/>
            <person name="Ezra D."/>
            <person name="Gonzalez J."/>
            <person name="Henrissat B."/>
            <person name="Kuo A."/>
            <person name="Liang C."/>
            <person name="Lipzen A."/>
            <person name="Lutzoni F."/>
            <person name="Magnuson J."/>
            <person name="Mondo S."/>
            <person name="Nolan M."/>
            <person name="Ohm R."/>
            <person name="Pangilinan J."/>
            <person name="Park H.-J."/>
            <person name="Ramirez L."/>
            <person name="Alfaro M."/>
            <person name="Sun H."/>
            <person name="Tritt A."/>
            <person name="Yoshinaga Y."/>
            <person name="Zwiers L.-H."/>
            <person name="Turgeon B."/>
            <person name="Goodwin S."/>
            <person name="Spatafora J."/>
            <person name="Crous P."/>
            <person name="Grigoriev I."/>
        </authorList>
    </citation>
    <scope>NUCLEOTIDE SEQUENCE</scope>
    <source>
        <strain evidence="4">CBS 183.55</strain>
    </source>
</reference>
<keyword evidence="4" id="KW-0645">Protease</keyword>
<feature type="signal peptide" evidence="2">
    <location>
        <begin position="1"/>
        <end position="27"/>
    </location>
</feature>
<dbReference type="Pfam" id="PF00026">
    <property type="entry name" value="Asp"/>
    <property type="match status" value="1"/>
</dbReference>
<keyword evidence="1" id="KW-1133">Transmembrane helix</keyword>
<organism evidence="4 5">
    <name type="scientific">Didymella exigua CBS 183.55</name>
    <dbReference type="NCBI Taxonomy" id="1150837"/>
    <lineage>
        <taxon>Eukaryota</taxon>
        <taxon>Fungi</taxon>
        <taxon>Dikarya</taxon>
        <taxon>Ascomycota</taxon>
        <taxon>Pezizomycotina</taxon>
        <taxon>Dothideomycetes</taxon>
        <taxon>Pleosporomycetidae</taxon>
        <taxon>Pleosporales</taxon>
        <taxon>Pleosporineae</taxon>
        <taxon>Didymellaceae</taxon>
        <taxon>Didymella</taxon>
    </lineage>
</organism>
<keyword evidence="4" id="KW-0378">Hydrolase</keyword>
<name>A0A6A5R3I6_9PLEO</name>
<dbReference type="GeneID" id="54352263"/>
<protein>
    <submittedName>
        <fullName evidence="4">Acid protease</fullName>
    </submittedName>
</protein>